<dbReference type="SUPFAM" id="SSF90123">
    <property type="entry name" value="ABC transporter transmembrane region"/>
    <property type="match status" value="1"/>
</dbReference>
<dbReference type="GO" id="GO:0005886">
    <property type="term" value="C:plasma membrane"/>
    <property type="evidence" value="ECO:0007669"/>
    <property type="project" value="UniProtKB-SubCell"/>
</dbReference>
<dbReference type="GO" id="GO:0034040">
    <property type="term" value="F:ATPase-coupled lipid transmembrane transporter activity"/>
    <property type="evidence" value="ECO:0007669"/>
    <property type="project" value="TreeGrafter"/>
</dbReference>
<comment type="caution">
    <text evidence="13">The sequence shown here is derived from an EMBL/GenBank/DDBJ whole genome shotgun (WGS) entry which is preliminary data.</text>
</comment>
<dbReference type="Proteomes" id="UP000548476">
    <property type="component" value="Unassembled WGS sequence"/>
</dbReference>
<feature type="transmembrane region" description="Helical" evidence="10">
    <location>
        <begin position="65"/>
        <end position="85"/>
    </location>
</feature>
<dbReference type="Pfam" id="PF00005">
    <property type="entry name" value="ABC_tran"/>
    <property type="match status" value="1"/>
</dbReference>
<dbReference type="FunFam" id="3.40.50.300:FF:001001">
    <property type="entry name" value="Multidrug ABC transporter ATP-binding protein"/>
    <property type="match status" value="1"/>
</dbReference>
<evidence type="ECO:0000256" key="5">
    <source>
        <dbReference type="ARBA" id="ARBA00022692"/>
    </source>
</evidence>
<accession>A0A841G0H9</accession>
<evidence type="ECO:0000313" key="13">
    <source>
        <dbReference type="EMBL" id="MBB6038189.1"/>
    </source>
</evidence>
<evidence type="ECO:0000256" key="8">
    <source>
        <dbReference type="ARBA" id="ARBA00022989"/>
    </source>
</evidence>
<dbReference type="EMBL" id="JACHGT010000015">
    <property type="protein sequence ID" value="MBB6038189.1"/>
    <property type="molecule type" value="Genomic_DNA"/>
</dbReference>
<dbReference type="PROSITE" id="PS50929">
    <property type="entry name" value="ABC_TM1F"/>
    <property type="match status" value="1"/>
</dbReference>
<keyword evidence="7 13" id="KW-0067">ATP-binding</keyword>
<evidence type="ECO:0000256" key="6">
    <source>
        <dbReference type="ARBA" id="ARBA00022741"/>
    </source>
</evidence>
<evidence type="ECO:0000256" key="4">
    <source>
        <dbReference type="ARBA" id="ARBA00022519"/>
    </source>
</evidence>
<keyword evidence="2" id="KW-0813">Transport</keyword>
<keyword evidence="4" id="KW-0997">Cell inner membrane</keyword>
<feature type="transmembrane region" description="Helical" evidence="10">
    <location>
        <begin position="27"/>
        <end position="53"/>
    </location>
</feature>
<protein>
    <submittedName>
        <fullName evidence="13">ATP-binding cassette subfamily C protein</fullName>
    </submittedName>
</protein>
<dbReference type="Pfam" id="PF00664">
    <property type="entry name" value="ABC_membrane"/>
    <property type="match status" value="1"/>
</dbReference>
<dbReference type="InterPro" id="IPR011527">
    <property type="entry name" value="ABC1_TM_dom"/>
</dbReference>
<keyword evidence="3" id="KW-1003">Cell membrane</keyword>
<dbReference type="CDD" id="cd07346">
    <property type="entry name" value="ABC_6TM_exporters"/>
    <property type="match status" value="1"/>
</dbReference>
<evidence type="ECO:0000256" key="2">
    <source>
        <dbReference type="ARBA" id="ARBA00022448"/>
    </source>
</evidence>
<dbReference type="PANTHER" id="PTHR24221">
    <property type="entry name" value="ATP-BINDING CASSETTE SUB-FAMILY B"/>
    <property type="match status" value="1"/>
</dbReference>
<evidence type="ECO:0000256" key="9">
    <source>
        <dbReference type="ARBA" id="ARBA00023136"/>
    </source>
</evidence>
<evidence type="ECO:0000259" key="12">
    <source>
        <dbReference type="PROSITE" id="PS50929"/>
    </source>
</evidence>
<evidence type="ECO:0000259" key="11">
    <source>
        <dbReference type="PROSITE" id="PS50893"/>
    </source>
</evidence>
<feature type="domain" description="ABC transporter" evidence="11">
    <location>
        <begin position="341"/>
        <end position="573"/>
    </location>
</feature>
<dbReference type="Gene3D" id="1.20.1560.10">
    <property type="entry name" value="ABC transporter type 1, transmembrane domain"/>
    <property type="match status" value="1"/>
</dbReference>
<dbReference type="InterPro" id="IPR003593">
    <property type="entry name" value="AAA+_ATPase"/>
</dbReference>
<gene>
    <name evidence="13" type="ORF">HNR73_006069</name>
</gene>
<dbReference type="PROSITE" id="PS50893">
    <property type="entry name" value="ABC_TRANSPORTER_2"/>
    <property type="match status" value="1"/>
</dbReference>
<name>A0A841G0H9_9ACTN</name>
<dbReference type="GO" id="GO:0005524">
    <property type="term" value="F:ATP binding"/>
    <property type="evidence" value="ECO:0007669"/>
    <property type="project" value="UniProtKB-KW"/>
</dbReference>
<dbReference type="InterPro" id="IPR027417">
    <property type="entry name" value="P-loop_NTPase"/>
</dbReference>
<evidence type="ECO:0000256" key="3">
    <source>
        <dbReference type="ARBA" id="ARBA00022475"/>
    </source>
</evidence>
<feature type="domain" description="ABC transmembrane type-1" evidence="12">
    <location>
        <begin position="29"/>
        <end position="311"/>
    </location>
</feature>
<keyword evidence="5 10" id="KW-0812">Transmembrane</keyword>
<comment type="subcellular location">
    <subcellularLocation>
        <location evidence="1">Cell membrane</location>
        <topology evidence="1">Multi-pass membrane protein</topology>
    </subcellularLocation>
</comment>
<dbReference type="InterPro" id="IPR039421">
    <property type="entry name" value="Type_1_exporter"/>
</dbReference>
<feature type="transmembrane region" description="Helical" evidence="10">
    <location>
        <begin position="155"/>
        <end position="181"/>
    </location>
</feature>
<sequence length="577" mass="61481">MNQGFPVAGRAEVRRALLRLLRAERPALAGMLVLYLVTAAAGVAAPLLLGVLIDRVRVGGGIDEVDVLAGLIVVSVLVQMALVRYSRYVGHRFGERALARLREEFVDRALRLPLSDVEKAGTGDLVTRNSLDVATVGTMLRDAIPEMFTAVINTLVILATVFVLDPVLGLCVFLMAPTVYLGSRWYLKRAREGYLAEGDANSAVTETLVATAEGARTMETFGLGPRRVAEGEAGIERAYRTRRWTLFLRSVLFPSLDASYPLPIAGILIIGGAMYFADAVTLGAVVAATLLVRQFVDPFDRILMWAEKLQLGAASYARVEGLGLVKGTPTGPGAVPDGDRLEAADVSYAYDGATDVLKGVTLDVRPGERLAIVGPSGAGKSTLGRLLAGIDVPRTGAVRLGSTPIGEIGPERLRTLVALVTQDHHVFRGTLRDNLALAKDADDEELRGALAAVEADWAANLPDGLDTELGTDRLDLDAAQAQQLALARVLLADPHTVILDEATSMLDPTAARRTEASLAAALEGRTVIAIAHRLHTAHDADRVAVIEEGRIVELGSHTELTAAGGPYSALWRSWHGD</sequence>
<organism evidence="13 14">
    <name type="scientific">Phytomonospora endophytica</name>
    <dbReference type="NCBI Taxonomy" id="714109"/>
    <lineage>
        <taxon>Bacteria</taxon>
        <taxon>Bacillati</taxon>
        <taxon>Actinomycetota</taxon>
        <taxon>Actinomycetes</taxon>
        <taxon>Micromonosporales</taxon>
        <taxon>Micromonosporaceae</taxon>
        <taxon>Phytomonospora</taxon>
    </lineage>
</organism>
<keyword evidence="14" id="KW-1185">Reference proteome</keyword>
<dbReference type="GO" id="GO:0140359">
    <property type="term" value="F:ABC-type transporter activity"/>
    <property type="evidence" value="ECO:0007669"/>
    <property type="project" value="InterPro"/>
</dbReference>
<dbReference type="SUPFAM" id="SSF52540">
    <property type="entry name" value="P-loop containing nucleoside triphosphate hydrolases"/>
    <property type="match status" value="1"/>
</dbReference>
<reference evidence="13 14" key="1">
    <citation type="submission" date="2020-08" db="EMBL/GenBank/DDBJ databases">
        <title>Genomic Encyclopedia of Type Strains, Phase IV (KMG-IV): sequencing the most valuable type-strain genomes for metagenomic binning, comparative biology and taxonomic classification.</title>
        <authorList>
            <person name="Goeker M."/>
        </authorList>
    </citation>
    <scope>NUCLEOTIDE SEQUENCE [LARGE SCALE GENOMIC DNA]</scope>
    <source>
        <strain evidence="13 14">YIM 65646</strain>
    </source>
</reference>
<dbReference type="Gene3D" id="3.40.50.300">
    <property type="entry name" value="P-loop containing nucleotide triphosphate hydrolases"/>
    <property type="match status" value="1"/>
</dbReference>
<dbReference type="AlphaFoldDB" id="A0A841G0H9"/>
<dbReference type="RefSeq" id="WP_184790982.1">
    <property type="nucleotide sequence ID" value="NZ_BONT01000047.1"/>
</dbReference>
<evidence type="ECO:0000256" key="7">
    <source>
        <dbReference type="ARBA" id="ARBA00022840"/>
    </source>
</evidence>
<evidence type="ECO:0000256" key="10">
    <source>
        <dbReference type="SAM" id="Phobius"/>
    </source>
</evidence>
<keyword evidence="8 10" id="KW-1133">Transmembrane helix</keyword>
<evidence type="ECO:0000256" key="1">
    <source>
        <dbReference type="ARBA" id="ARBA00004651"/>
    </source>
</evidence>
<dbReference type="InterPro" id="IPR003439">
    <property type="entry name" value="ABC_transporter-like_ATP-bd"/>
</dbReference>
<keyword evidence="9 10" id="KW-0472">Membrane</keyword>
<keyword evidence="6" id="KW-0547">Nucleotide-binding</keyword>
<dbReference type="GO" id="GO:0016887">
    <property type="term" value="F:ATP hydrolysis activity"/>
    <property type="evidence" value="ECO:0007669"/>
    <property type="project" value="InterPro"/>
</dbReference>
<dbReference type="SMART" id="SM00382">
    <property type="entry name" value="AAA"/>
    <property type="match status" value="1"/>
</dbReference>
<dbReference type="InterPro" id="IPR036640">
    <property type="entry name" value="ABC1_TM_sf"/>
</dbReference>
<dbReference type="PANTHER" id="PTHR24221:SF654">
    <property type="entry name" value="ATP-BINDING CASSETTE SUB-FAMILY B MEMBER 6"/>
    <property type="match status" value="1"/>
</dbReference>
<evidence type="ECO:0000313" key="14">
    <source>
        <dbReference type="Proteomes" id="UP000548476"/>
    </source>
</evidence>
<proteinExistence type="predicted"/>